<dbReference type="InterPro" id="IPR050789">
    <property type="entry name" value="Diverse_Enzym_Activities"/>
</dbReference>
<evidence type="ECO:0000313" key="3">
    <source>
        <dbReference type="Proteomes" id="UP001152178"/>
    </source>
</evidence>
<dbReference type="InterPro" id="IPR012338">
    <property type="entry name" value="Beta-lactam/transpept-like"/>
</dbReference>
<dbReference type="SUPFAM" id="SSF56601">
    <property type="entry name" value="beta-lactamase/transpeptidase-like"/>
    <property type="match status" value="1"/>
</dbReference>
<evidence type="ECO:0000259" key="1">
    <source>
        <dbReference type="Pfam" id="PF00144"/>
    </source>
</evidence>
<dbReference type="Proteomes" id="UP001152178">
    <property type="component" value="Unassembled WGS sequence"/>
</dbReference>
<dbReference type="PANTHER" id="PTHR43283:SF7">
    <property type="entry name" value="BETA-LACTAMASE-RELATED DOMAIN-CONTAINING PROTEIN"/>
    <property type="match status" value="1"/>
</dbReference>
<name>A0ABT4R3U4_9HYPH</name>
<gene>
    <name evidence="2" type="ORF">OOJ09_30445</name>
</gene>
<dbReference type="PANTHER" id="PTHR43283">
    <property type="entry name" value="BETA-LACTAMASE-RELATED"/>
    <property type="match status" value="1"/>
</dbReference>
<comment type="caution">
    <text evidence="2">The sequence shown here is derived from an EMBL/GenBank/DDBJ whole genome shotgun (WGS) entry which is preliminary data.</text>
</comment>
<dbReference type="Pfam" id="PF00144">
    <property type="entry name" value="Beta-lactamase"/>
    <property type="match status" value="1"/>
</dbReference>
<organism evidence="2 3">
    <name type="scientific">Mesorhizobium qingshengii</name>
    <dbReference type="NCBI Taxonomy" id="1165689"/>
    <lineage>
        <taxon>Bacteria</taxon>
        <taxon>Pseudomonadati</taxon>
        <taxon>Pseudomonadota</taxon>
        <taxon>Alphaproteobacteria</taxon>
        <taxon>Hyphomicrobiales</taxon>
        <taxon>Phyllobacteriaceae</taxon>
        <taxon>Mesorhizobium</taxon>
    </lineage>
</organism>
<dbReference type="InterPro" id="IPR001466">
    <property type="entry name" value="Beta-lactam-related"/>
</dbReference>
<accession>A0ABT4R3U4</accession>
<evidence type="ECO:0000313" key="2">
    <source>
        <dbReference type="EMBL" id="MCZ8548505.1"/>
    </source>
</evidence>
<protein>
    <submittedName>
        <fullName evidence="2">Beta-lactamase family protein</fullName>
    </submittedName>
</protein>
<dbReference type="EMBL" id="JAPFQA010000029">
    <property type="protein sequence ID" value="MCZ8548505.1"/>
    <property type="molecule type" value="Genomic_DNA"/>
</dbReference>
<dbReference type="RefSeq" id="WP_269908754.1">
    <property type="nucleotide sequence ID" value="NZ_JAPFQA010000029.1"/>
</dbReference>
<keyword evidence="3" id="KW-1185">Reference proteome</keyword>
<dbReference type="Gene3D" id="3.40.710.10">
    <property type="entry name" value="DD-peptidase/beta-lactamase superfamily"/>
    <property type="match status" value="1"/>
</dbReference>
<reference evidence="2" key="1">
    <citation type="submission" date="2022-11" db="EMBL/GenBank/DDBJ databases">
        <authorList>
            <person name="Coimbra C."/>
        </authorList>
    </citation>
    <scope>NUCLEOTIDE SEQUENCE</scope>
    <source>
        <strain evidence="2">Jales19</strain>
    </source>
</reference>
<sequence>MRNPEPGRPPRPNDLTLANWDRAPHNRWAYQHISDFLPTVPIASGEPMALIAADTGLDLAALTFTDHRGDRVNAAAALDGSWTDGFLILHRGRVVFENYRNGMRSGSVHLTQSVSKSVVAALTGILHQQGCFPLDRTVAAYVPELAACAYGDVTVSQLLDMTSGVHFPEGMADPVSGIGLMDIAVGWKAAPPGNASPRTVRELVASLRRLSRPHGQEFEYRSMETEVLGLCIEAAIGRRLADLVSELIWRPMGAEDDANFAVDPEGYAIADGGLSASLRDLGRFGLIYARDGCANGRQIVPEQWVARTRVGDPALFPDRYRADRPNGAYRNQFWIADVGAPVILALGVYGQMIYIDHQRDFVGVKLSTWPRAINPAMRIDVQNLMGTVAEVLGAD</sequence>
<proteinExistence type="predicted"/>
<feature type="domain" description="Beta-lactamase-related" evidence="1">
    <location>
        <begin position="86"/>
        <end position="370"/>
    </location>
</feature>